<reference evidence="4 5" key="1">
    <citation type="submission" date="2020-11" db="EMBL/GenBank/DDBJ databases">
        <title>Complete genome sequence for Salinimonas sp. strain G2-b.</title>
        <authorList>
            <person name="Park S.-J."/>
        </authorList>
    </citation>
    <scope>NUCLEOTIDE SEQUENCE [LARGE SCALE GENOMIC DNA]</scope>
    <source>
        <strain evidence="4 5">G2-b</strain>
    </source>
</reference>
<dbReference type="RefSeq" id="WP_195810724.1">
    <property type="nucleotide sequence ID" value="NZ_CP064795.1"/>
</dbReference>
<evidence type="ECO:0000259" key="3">
    <source>
        <dbReference type="Pfam" id="PF01433"/>
    </source>
</evidence>
<feature type="region of interest" description="Disordered" evidence="1">
    <location>
        <begin position="799"/>
        <end position="823"/>
    </location>
</feature>
<evidence type="ECO:0000313" key="5">
    <source>
        <dbReference type="Proteomes" id="UP000595095"/>
    </source>
</evidence>
<name>A0A7S9DX90_9ALTE</name>
<dbReference type="GO" id="GO:0008270">
    <property type="term" value="F:zinc ion binding"/>
    <property type="evidence" value="ECO:0007669"/>
    <property type="project" value="InterPro"/>
</dbReference>
<dbReference type="EMBL" id="CP064795">
    <property type="protein sequence ID" value="QPG05638.1"/>
    <property type="molecule type" value="Genomic_DNA"/>
</dbReference>
<keyword evidence="2" id="KW-0732">Signal</keyword>
<dbReference type="GO" id="GO:0008237">
    <property type="term" value="F:metallopeptidase activity"/>
    <property type="evidence" value="ECO:0007669"/>
    <property type="project" value="InterPro"/>
</dbReference>
<protein>
    <submittedName>
        <fullName evidence="4">M1 family metallopeptidase</fullName>
    </submittedName>
</protein>
<dbReference type="Pfam" id="PF01433">
    <property type="entry name" value="Peptidase_M1"/>
    <property type="match status" value="1"/>
</dbReference>
<keyword evidence="5" id="KW-1185">Reference proteome</keyword>
<evidence type="ECO:0000313" key="4">
    <source>
        <dbReference type="EMBL" id="QPG05638.1"/>
    </source>
</evidence>
<gene>
    <name evidence="4" type="ORF">IT774_16430</name>
</gene>
<feature type="chain" id="PRO_5032713804" evidence="2">
    <location>
        <begin position="26"/>
        <end position="823"/>
    </location>
</feature>
<accession>A0A7S9DX90</accession>
<dbReference type="InterPro" id="IPR027268">
    <property type="entry name" value="Peptidase_M4/M1_CTD_sf"/>
</dbReference>
<dbReference type="Proteomes" id="UP000595095">
    <property type="component" value="Chromosome"/>
</dbReference>
<dbReference type="SUPFAM" id="SSF55486">
    <property type="entry name" value="Metalloproteases ('zincins'), catalytic domain"/>
    <property type="match status" value="1"/>
</dbReference>
<proteinExistence type="predicted"/>
<dbReference type="InterPro" id="IPR014782">
    <property type="entry name" value="Peptidase_M1_dom"/>
</dbReference>
<sequence length="823" mass="95000">MSKRQNRLLWLVSAFSMMMHLPVAASSAIQQTKGDFEDKFRQLDTALPTPNVYRNAAGEPGHQYWQQQVDYVIDVKLDEDKRRIEASERITYKNNSPDTLKYLWVQLDQNKFRDDSMSALSTSFGGIGNRGPATQAASGSKPAKLSMGALRRQQFVEDNELGYQINKVATASGTKLDYVIVGTLMRIDLDQPLKPGASTKFDIDFAFNIVEEDAVSARAGYEHFPDDAREGGNDIFLLAQWFPRLAAYTDYEAWTNKEFIGRGEFTLEFGDYDVNITVPADHIVSSTGTLQNAGEVLTQTQRDRLEKAKDAERIVFVVTAEEALENEKEGTSKTKTWRFEADNVRDFAWASSRKFMWDARGVKQDSKDTPHVMAMSFYPKEGGDLWKKYSTESVIHTIEVYNRFTFNYPYPVAQSVNGPVGGMEYPMISFNGPRTELQDDGSRTYSLAEKRFLIGVVIHEVGHNYFPMIVNSDERQWTWMDEGLNSFLDGIAGREWDPNIPWGVEPRDITGYMKGSSQVPIMTQSDSVLHLGPNAYTKPAAALNILRETILGRELFDFAFREYTRRWMFKRPTPADFFRTMEEASGVDLDWFWRGWFYSTDHVDIALDRVYKLRLDTEDPDIDLKRQRDAEMEKPLSLTVERNEQEGRQLWVERFEDIRDFYDDNDQYTPTNKDRNSYQSFLKKLEPWERKAFERAVREDKNYYVLEFSNVGGLVMPILLELEFADGTKQNMRIPAEIWRRTPKQVSKLVVTDKNKELVSVAVDPRWETADVDVENNYYPRRIIPSRIEAYKRKKSTSRVSKDLMQESKTELKSESDDSDDDN</sequence>
<feature type="signal peptide" evidence="2">
    <location>
        <begin position="1"/>
        <end position="25"/>
    </location>
</feature>
<dbReference type="KEGG" id="smaa:IT774_16430"/>
<organism evidence="4 5">
    <name type="scientific">Salinimonas marina</name>
    <dbReference type="NCBI Taxonomy" id="2785918"/>
    <lineage>
        <taxon>Bacteria</taxon>
        <taxon>Pseudomonadati</taxon>
        <taxon>Pseudomonadota</taxon>
        <taxon>Gammaproteobacteria</taxon>
        <taxon>Alteromonadales</taxon>
        <taxon>Alteromonadaceae</taxon>
        <taxon>Alteromonas/Salinimonas group</taxon>
        <taxon>Salinimonas</taxon>
    </lineage>
</organism>
<dbReference type="Gene3D" id="1.10.390.10">
    <property type="entry name" value="Neutral Protease Domain 2"/>
    <property type="match status" value="1"/>
</dbReference>
<evidence type="ECO:0000256" key="1">
    <source>
        <dbReference type="SAM" id="MobiDB-lite"/>
    </source>
</evidence>
<feature type="domain" description="Peptidase M1 membrane alanine aminopeptidase" evidence="3">
    <location>
        <begin position="389"/>
        <end position="596"/>
    </location>
</feature>
<feature type="compositionally biased region" description="Basic and acidic residues" evidence="1">
    <location>
        <begin position="800"/>
        <end position="816"/>
    </location>
</feature>
<dbReference type="CDD" id="cd09604">
    <property type="entry name" value="M1_APN_like"/>
    <property type="match status" value="1"/>
</dbReference>
<evidence type="ECO:0000256" key="2">
    <source>
        <dbReference type="SAM" id="SignalP"/>
    </source>
</evidence>
<dbReference type="AlphaFoldDB" id="A0A7S9DX90"/>